<dbReference type="InterPro" id="IPR010835">
    <property type="entry name" value="DUF1439"/>
</dbReference>
<dbReference type="Gene3D" id="3.15.10.40">
    <property type="entry name" value="Uncharacterised protein PF07273, DUF1439"/>
    <property type="match status" value="1"/>
</dbReference>
<accession>A0A1T0AUJ0</accession>
<sequence>MKIWQKLTACVVATTAIIATCSANLLSISEQEINRYLETKLPEKAKLQDRVGIPNLFQLDYKISNLATKIGQTDEKRVEIAGIIDANITAGGKQRQAQIQLNLDTVPYYDAEKGALFLKDVRLTSWQANPEKYQNELQMFLPVVAEGIAGILNSTPVYTLDESKTKEALVKKFGKAIVVEKGELRLETAIF</sequence>
<dbReference type="STRING" id="734.B0187_01140"/>
<organism evidence="1 2">
    <name type="scientific">Haemophilus paracuniculus</name>
    <dbReference type="NCBI Taxonomy" id="734"/>
    <lineage>
        <taxon>Bacteria</taxon>
        <taxon>Pseudomonadati</taxon>
        <taxon>Pseudomonadota</taxon>
        <taxon>Gammaproteobacteria</taxon>
        <taxon>Pasteurellales</taxon>
        <taxon>Pasteurellaceae</taxon>
        <taxon>Haemophilus</taxon>
    </lineage>
</organism>
<keyword evidence="2" id="KW-1185">Reference proteome</keyword>
<dbReference type="EMBL" id="MUYA01000002">
    <property type="protein sequence ID" value="OOS00540.1"/>
    <property type="molecule type" value="Genomic_DNA"/>
</dbReference>
<dbReference type="OrthoDB" id="5688063at2"/>
<evidence type="ECO:0008006" key="3">
    <source>
        <dbReference type="Google" id="ProtNLM"/>
    </source>
</evidence>
<comment type="caution">
    <text evidence="1">The sequence shown here is derived from an EMBL/GenBank/DDBJ whole genome shotgun (WGS) entry which is preliminary data.</text>
</comment>
<evidence type="ECO:0000313" key="2">
    <source>
        <dbReference type="Proteomes" id="UP000190867"/>
    </source>
</evidence>
<dbReference type="Pfam" id="PF07273">
    <property type="entry name" value="DUF1439"/>
    <property type="match status" value="1"/>
</dbReference>
<dbReference type="AlphaFoldDB" id="A0A1T0AUJ0"/>
<gene>
    <name evidence="1" type="ORF">B0187_01140</name>
</gene>
<evidence type="ECO:0000313" key="1">
    <source>
        <dbReference type="EMBL" id="OOS00540.1"/>
    </source>
</evidence>
<proteinExistence type="predicted"/>
<dbReference type="RefSeq" id="WP_078235999.1">
    <property type="nucleotide sequence ID" value="NZ_MUYA01000002.1"/>
</dbReference>
<protein>
    <recommendedName>
        <fullName evidence="3">DUF1439 domain-containing protein</fullName>
    </recommendedName>
</protein>
<name>A0A1T0AUJ0_9PAST</name>
<reference evidence="1 2" key="1">
    <citation type="submission" date="2017-02" db="EMBL/GenBank/DDBJ databases">
        <title>Draft genome sequence of Haemophilus paracuniculus CCUG 43573 type strain.</title>
        <authorList>
            <person name="Engstrom-Jakobsson H."/>
            <person name="Salva-Serra F."/>
            <person name="Thorell K."/>
            <person name="Gonzales-Siles L."/>
            <person name="Karlsson R."/>
            <person name="Boulund F."/>
            <person name="Engstrand L."/>
            <person name="Kristiansson E."/>
            <person name="Moore E."/>
        </authorList>
    </citation>
    <scope>NUCLEOTIDE SEQUENCE [LARGE SCALE GENOMIC DNA]</scope>
    <source>
        <strain evidence="1 2">CCUG 43573</strain>
    </source>
</reference>
<dbReference type="Proteomes" id="UP000190867">
    <property type="component" value="Unassembled WGS sequence"/>
</dbReference>